<comment type="caution">
    <text evidence="1">The sequence shown here is derived from an EMBL/GenBank/DDBJ whole genome shotgun (WGS) entry which is preliminary data.</text>
</comment>
<dbReference type="Proteomes" id="UP000029074">
    <property type="component" value="Unassembled WGS sequence"/>
</dbReference>
<protein>
    <submittedName>
        <fullName evidence="1">Uncharacterized protein</fullName>
    </submittedName>
</protein>
<gene>
    <name evidence="1" type="ORF">BGLCM_1149</name>
</gene>
<evidence type="ECO:0000313" key="2">
    <source>
        <dbReference type="Proteomes" id="UP000029074"/>
    </source>
</evidence>
<proteinExistence type="predicted"/>
<dbReference type="EMBL" id="JGYW01000005">
    <property type="protein sequence ID" value="KFI58854.1"/>
    <property type="molecule type" value="Genomic_DNA"/>
</dbReference>
<sequence length="69" mass="7688">MLPGRCCSTNLRIGGFDQSAGRHDIDFWDTKMDALFSYLARIEPGTKNHVQCDAEVDDPTCGLRLDEAL</sequence>
<name>A0A087AJA4_9BIFI</name>
<evidence type="ECO:0000313" key="1">
    <source>
        <dbReference type="EMBL" id="KFI58854.1"/>
    </source>
</evidence>
<accession>A0A087AJA4</accession>
<organism evidence="1 2">
    <name type="scientific">Bifidobacterium gallicum DSM 20093 = LMG 11596</name>
    <dbReference type="NCBI Taxonomy" id="561180"/>
    <lineage>
        <taxon>Bacteria</taxon>
        <taxon>Bacillati</taxon>
        <taxon>Actinomycetota</taxon>
        <taxon>Actinomycetes</taxon>
        <taxon>Bifidobacteriales</taxon>
        <taxon>Bifidobacteriaceae</taxon>
        <taxon>Bifidobacterium</taxon>
    </lineage>
</organism>
<keyword evidence="2" id="KW-1185">Reference proteome</keyword>
<dbReference type="AlphaFoldDB" id="A0A087AJA4"/>
<reference evidence="1 2" key="1">
    <citation type="submission" date="2014-03" db="EMBL/GenBank/DDBJ databases">
        <title>Genomics of Bifidobacteria.</title>
        <authorList>
            <person name="Ventura M."/>
            <person name="Milani C."/>
            <person name="Lugli G.A."/>
        </authorList>
    </citation>
    <scope>NUCLEOTIDE SEQUENCE [LARGE SCALE GENOMIC DNA]</scope>
    <source>
        <strain evidence="1 2">LMG 11596</strain>
    </source>
</reference>